<dbReference type="PANTHER" id="PTHR34564:SF10">
    <property type="entry name" value="HYALURONAN MEDIATED MOTILITY RECEPTOR-LIKE PROTEIN"/>
    <property type="match status" value="1"/>
</dbReference>
<keyword evidence="2" id="KW-0732">Signal</keyword>
<gene>
    <name evidence="4" type="primary">LOC107432245</name>
</gene>
<accession>A0A6P4BI83</accession>
<protein>
    <submittedName>
        <fullName evidence="4">Uncharacterized protein LOC107432245</fullName>
    </submittedName>
</protein>
<feature type="signal peptide" evidence="2">
    <location>
        <begin position="1"/>
        <end position="19"/>
    </location>
</feature>
<dbReference type="GeneID" id="107432245"/>
<evidence type="ECO:0000256" key="1">
    <source>
        <dbReference type="SAM" id="Coils"/>
    </source>
</evidence>
<name>A0A6P4BI83_ZIZJJ</name>
<proteinExistence type="predicted"/>
<dbReference type="RefSeq" id="XP_015898836.2">
    <property type="nucleotide sequence ID" value="XM_016043350.4"/>
</dbReference>
<keyword evidence="1" id="KW-0175">Coiled coil</keyword>
<evidence type="ECO:0000256" key="2">
    <source>
        <dbReference type="SAM" id="SignalP"/>
    </source>
</evidence>
<evidence type="ECO:0000313" key="4">
    <source>
        <dbReference type="RefSeq" id="XP_015898836.2"/>
    </source>
</evidence>
<organism evidence="3 4">
    <name type="scientific">Ziziphus jujuba</name>
    <name type="common">Chinese jujube</name>
    <name type="synonym">Ziziphus sativa</name>
    <dbReference type="NCBI Taxonomy" id="326968"/>
    <lineage>
        <taxon>Eukaryota</taxon>
        <taxon>Viridiplantae</taxon>
        <taxon>Streptophyta</taxon>
        <taxon>Embryophyta</taxon>
        <taxon>Tracheophyta</taxon>
        <taxon>Spermatophyta</taxon>
        <taxon>Magnoliopsida</taxon>
        <taxon>eudicotyledons</taxon>
        <taxon>Gunneridae</taxon>
        <taxon>Pentapetalae</taxon>
        <taxon>rosids</taxon>
        <taxon>fabids</taxon>
        <taxon>Rosales</taxon>
        <taxon>Rhamnaceae</taxon>
        <taxon>Paliureae</taxon>
        <taxon>Ziziphus</taxon>
    </lineage>
</organism>
<dbReference type="Proteomes" id="UP001652623">
    <property type="component" value="Chromosome 11"/>
</dbReference>
<feature type="coiled-coil region" evidence="1">
    <location>
        <begin position="55"/>
        <end position="82"/>
    </location>
</feature>
<feature type="chain" id="PRO_5047039667" evidence="2">
    <location>
        <begin position="20"/>
        <end position="108"/>
    </location>
</feature>
<reference evidence="4" key="1">
    <citation type="submission" date="2025-08" db="UniProtKB">
        <authorList>
            <consortium name="RefSeq"/>
        </authorList>
    </citation>
    <scope>IDENTIFICATION</scope>
    <source>
        <tissue evidence="4">Seedling</tissue>
    </source>
</reference>
<sequence length="108" mass="12700">MSRPWVLVCLLLLIVFTSQFEWKQQYGNEPEASPNTSRKQQYISEREESVKEKIILSQEKNIQKLNELVRSLREQLQQCKGEHEMVNATATPLTELLTELERQPLLED</sequence>
<evidence type="ECO:0000313" key="3">
    <source>
        <dbReference type="Proteomes" id="UP001652623"/>
    </source>
</evidence>
<dbReference type="PANTHER" id="PTHR34564">
    <property type="entry name" value="PEPTIDYL-PROLYL CIS-TRANS ISOMERASE G"/>
    <property type="match status" value="1"/>
</dbReference>
<keyword evidence="3" id="KW-1185">Reference proteome</keyword>